<name>J1K2D7_9HYPH</name>
<dbReference type="GO" id="GO:0005524">
    <property type="term" value="F:ATP binding"/>
    <property type="evidence" value="ECO:0007669"/>
    <property type="project" value="UniProtKB-KW"/>
</dbReference>
<dbReference type="EMBL" id="AIMB01000003">
    <property type="protein sequence ID" value="EJF91275.1"/>
    <property type="molecule type" value="Genomic_DNA"/>
</dbReference>
<evidence type="ECO:0000256" key="1">
    <source>
        <dbReference type="ARBA" id="ARBA00006360"/>
    </source>
</evidence>
<evidence type="ECO:0000256" key="4">
    <source>
        <dbReference type="ARBA" id="ARBA00022705"/>
    </source>
</evidence>
<dbReference type="InterPro" id="IPR050238">
    <property type="entry name" value="DNA_Rep/Repair_Clamp_Loader"/>
</dbReference>
<keyword evidence="7" id="KW-0862">Zinc</keyword>
<evidence type="ECO:0000256" key="5">
    <source>
        <dbReference type="ARBA" id="ARBA00022723"/>
    </source>
</evidence>
<feature type="compositionally biased region" description="Polar residues" evidence="12">
    <location>
        <begin position="416"/>
        <end position="429"/>
    </location>
</feature>
<keyword evidence="5" id="KW-0479">Metal-binding</keyword>
<dbReference type="RefSeq" id="WP_008038303.1">
    <property type="nucleotide sequence ID" value="NZ_JH725147.1"/>
</dbReference>
<dbReference type="NCBIfam" id="NF004046">
    <property type="entry name" value="PRK05563.1"/>
    <property type="match status" value="1"/>
</dbReference>
<feature type="domain" description="AAA+ ATPase" evidence="13">
    <location>
        <begin position="44"/>
        <end position="190"/>
    </location>
</feature>
<dbReference type="InterPro" id="IPR027417">
    <property type="entry name" value="P-loop_NTPase"/>
</dbReference>
<organism evidence="14 15">
    <name type="scientific">Bartonella tamiae Th239</name>
    <dbReference type="NCBI Taxonomy" id="1094558"/>
    <lineage>
        <taxon>Bacteria</taxon>
        <taxon>Pseudomonadati</taxon>
        <taxon>Pseudomonadota</taxon>
        <taxon>Alphaproteobacteria</taxon>
        <taxon>Hyphomicrobiales</taxon>
        <taxon>Bartonellaceae</taxon>
        <taxon>Bartonella</taxon>
    </lineage>
</organism>
<reference evidence="14 15" key="1">
    <citation type="submission" date="2012-03" db="EMBL/GenBank/DDBJ databases">
        <title>The Genome Sequence of Bartonella tamiae Th239.</title>
        <authorList>
            <consortium name="The Broad Institute Genome Sequencing Platform"/>
            <consortium name="The Broad Institute Genome Sequencing Center for Infectious Disease"/>
            <person name="Feldgarden M."/>
            <person name="Kirby J."/>
            <person name="Kosoy M."/>
            <person name="Birtles R."/>
            <person name="Probert W.S."/>
            <person name="Chiaraviglio L."/>
            <person name="Young S.K."/>
            <person name="Zeng Q."/>
            <person name="Gargeya S."/>
            <person name="Fitzgerald M."/>
            <person name="Haas B."/>
            <person name="Abouelleil A."/>
            <person name="Alvarado L."/>
            <person name="Arachchi H.M."/>
            <person name="Berlin A."/>
            <person name="Chapman S.B."/>
            <person name="Gearin G."/>
            <person name="Goldberg J."/>
            <person name="Griggs A."/>
            <person name="Gujja S."/>
            <person name="Hansen M."/>
            <person name="Heiman D."/>
            <person name="Howarth C."/>
            <person name="Larimer J."/>
            <person name="Lui A."/>
            <person name="MacDonald P.J.P."/>
            <person name="McCowen C."/>
            <person name="Montmayeur A."/>
            <person name="Murphy C."/>
            <person name="Neiman D."/>
            <person name="Pearson M."/>
            <person name="Priest M."/>
            <person name="Roberts A."/>
            <person name="Saif S."/>
            <person name="Shea T."/>
            <person name="Sisk P."/>
            <person name="Stolte C."/>
            <person name="Sykes S."/>
            <person name="Wortman J."/>
            <person name="Nusbaum C."/>
            <person name="Birren B."/>
        </authorList>
    </citation>
    <scope>NUCLEOTIDE SEQUENCE [LARGE SCALE GENOMIC DNA]</scope>
    <source>
        <strain evidence="14 15">Th239</strain>
    </source>
</reference>
<dbReference type="SUPFAM" id="SSF48019">
    <property type="entry name" value="post-AAA+ oligomerization domain-like"/>
    <property type="match status" value="1"/>
</dbReference>
<gene>
    <name evidence="11" type="primary">dnaX</name>
    <name evidence="14" type="ORF">ME5_00607</name>
</gene>
<dbReference type="CDD" id="cd00009">
    <property type="entry name" value="AAA"/>
    <property type="match status" value="1"/>
</dbReference>
<evidence type="ECO:0000256" key="8">
    <source>
        <dbReference type="ARBA" id="ARBA00022840"/>
    </source>
</evidence>
<keyword evidence="8 11" id="KW-0067">ATP-binding</keyword>
<keyword evidence="15" id="KW-1185">Reference proteome</keyword>
<comment type="function">
    <text evidence="11">DNA polymerase III is a complex, multichain enzyme responsible for most of the replicative synthesis in bacteria. This DNA polymerase also exhibits 3' to 5' exonuclease activity.</text>
</comment>
<dbReference type="InterPro" id="IPR012763">
    <property type="entry name" value="DNA_pol_III_sug/sutau_N"/>
</dbReference>
<dbReference type="InterPro" id="IPR008921">
    <property type="entry name" value="DNA_pol3_clamp-load_cplx_C"/>
</dbReference>
<dbReference type="InterPro" id="IPR022107">
    <property type="entry name" value="DNA_pol_III_gamma/tau_C"/>
</dbReference>
<evidence type="ECO:0000256" key="2">
    <source>
        <dbReference type="ARBA" id="ARBA00022679"/>
    </source>
</evidence>
<dbReference type="AlphaFoldDB" id="J1K2D7"/>
<dbReference type="InterPro" id="IPR003593">
    <property type="entry name" value="AAA+_ATPase"/>
</dbReference>
<protein>
    <recommendedName>
        <fullName evidence="11">DNA polymerase III subunit gamma/tau</fullName>
        <ecNumber evidence="11">2.7.7.7</ecNumber>
    </recommendedName>
</protein>
<dbReference type="PANTHER" id="PTHR11669">
    <property type="entry name" value="REPLICATION FACTOR C / DNA POLYMERASE III GAMMA-TAU SUBUNIT"/>
    <property type="match status" value="1"/>
</dbReference>
<dbReference type="Gene3D" id="3.40.50.300">
    <property type="entry name" value="P-loop containing nucleotide triphosphate hydrolases"/>
    <property type="match status" value="1"/>
</dbReference>
<dbReference type="Pfam" id="PF12362">
    <property type="entry name" value="DUF3646"/>
    <property type="match status" value="1"/>
</dbReference>
<evidence type="ECO:0000256" key="6">
    <source>
        <dbReference type="ARBA" id="ARBA00022741"/>
    </source>
</evidence>
<dbReference type="FunFam" id="1.10.8.60:FF:000013">
    <property type="entry name" value="DNA polymerase III subunit gamma/tau"/>
    <property type="match status" value="1"/>
</dbReference>
<evidence type="ECO:0000259" key="13">
    <source>
        <dbReference type="SMART" id="SM00382"/>
    </source>
</evidence>
<evidence type="ECO:0000256" key="7">
    <source>
        <dbReference type="ARBA" id="ARBA00022833"/>
    </source>
</evidence>
<dbReference type="Gene3D" id="1.20.272.10">
    <property type="match status" value="1"/>
</dbReference>
<evidence type="ECO:0000256" key="12">
    <source>
        <dbReference type="SAM" id="MobiDB-lite"/>
    </source>
</evidence>
<dbReference type="NCBIfam" id="TIGR02397">
    <property type="entry name" value="dnaX_nterm"/>
    <property type="match status" value="1"/>
</dbReference>
<keyword evidence="3 11" id="KW-0548">Nucleotidyltransferase</keyword>
<evidence type="ECO:0000313" key="15">
    <source>
        <dbReference type="Proteomes" id="UP000008952"/>
    </source>
</evidence>
<dbReference type="InterPro" id="IPR022754">
    <property type="entry name" value="DNA_pol_III_gamma-3"/>
</dbReference>
<dbReference type="Pfam" id="PF13177">
    <property type="entry name" value="DNA_pol3_delta2"/>
    <property type="match status" value="1"/>
</dbReference>
<accession>J1K2D7</accession>
<evidence type="ECO:0000313" key="14">
    <source>
        <dbReference type="EMBL" id="EJF91275.1"/>
    </source>
</evidence>
<dbReference type="STRING" id="1094558.ME5_00607"/>
<dbReference type="GO" id="GO:0006261">
    <property type="term" value="P:DNA-templated DNA replication"/>
    <property type="evidence" value="ECO:0007669"/>
    <property type="project" value="TreeGrafter"/>
</dbReference>
<dbReference type="CDD" id="cd18137">
    <property type="entry name" value="HLD_clamp_pol_III_gamma_tau"/>
    <property type="match status" value="1"/>
</dbReference>
<dbReference type="Proteomes" id="UP000008952">
    <property type="component" value="Unassembled WGS sequence"/>
</dbReference>
<keyword evidence="6 11" id="KW-0547">Nucleotide-binding</keyword>
<sequence>MEKISAEKAYRVLARKYRPQNFDDLIGQEPMVRTLTNAFEAGRIAQAWMLTGVRGVGKTTTARILARALNYKTDTIDKPTIALNVMGEHCQAIMEGRHVDIIEMDAASHTGIDDIREIIEQIRYRPVSARYKVYIIDEVHMLSTQAFNGLLKTLEEPPAHVKFIFATTEIKKVPITVLSRCQRFDLRRIESKTLIDHLSQIIEKEQLDAEEEALAMIARAGEGSVRDALSILDQAIAHGEGHVKAQTVRSMLGLADRAQVIDLFEKIMSGDIGPALQNMRNQYDAGADPLVILGELADFNHLVTRLRFTPEMAEDISLIEEERQRGLNFSQKLSVPILSRNWQMLLKGMQEVESASNPLQAAEMLLIRLTHAADLPPLEETLKKLEAERLNPSKILGNARRTEQAIKQKRQKDSLHNQSHNGFNPPQSLTHHEQKNEQTLRQQISENDVSIQLVTQTSALLKPEHTPSTEGKIETDRVIDTALSCDQDEKSVSGNTAVYGDNDLEEDNKKKEQESSLHSLQDIVRLADENDDIHFKLLVKEYVRLVSFQNGRIEFEPAEGAPRVFAQDMAKKLREWTGERWTVSVVNEGGSATLREEEDAARARLLSHAEADPDIAKILQTFPGSKVVDVRLNKQDDDIDVEEEIFNDENDED</sequence>
<evidence type="ECO:0000256" key="11">
    <source>
        <dbReference type="RuleBase" id="RU364063"/>
    </source>
</evidence>
<feature type="region of interest" description="Disordered" evidence="12">
    <location>
        <begin position="490"/>
        <end position="515"/>
    </location>
</feature>
<dbReference type="PATRIC" id="fig|1094558.3.peg.670"/>
<dbReference type="InterPro" id="IPR045085">
    <property type="entry name" value="HLD_clamp_pol_III_gamma_tau"/>
</dbReference>
<dbReference type="NCBIfam" id="NF006585">
    <property type="entry name" value="PRK09111.1"/>
    <property type="match status" value="1"/>
</dbReference>
<comment type="caution">
    <text evidence="14">The sequence shown here is derived from an EMBL/GenBank/DDBJ whole genome shotgun (WGS) entry which is preliminary data.</text>
</comment>
<dbReference type="GO" id="GO:0046872">
    <property type="term" value="F:metal ion binding"/>
    <property type="evidence" value="ECO:0007669"/>
    <property type="project" value="UniProtKB-KW"/>
</dbReference>
<dbReference type="GO" id="GO:0009360">
    <property type="term" value="C:DNA polymerase III complex"/>
    <property type="evidence" value="ECO:0007669"/>
    <property type="project" value="InterPro"/>
</dbReference>
<dbReference type="Gene3D" id="1.10.8.60">
    <property type="match status" value="1"/>
</dbReference>
<dbReference type="GO" id="GO:0003887">
    <property type="term" value="F:DNA-directed DNA polymerase activity"/>
    <property type="evidence" value="ECO:0007669"/>
    <property type="project" value="UniProtKB-KW"/>
</dbReference>
<feature type="compositionally biased region" description="Basic and acidic residues" evidence="12">
    <location>
        <begin position="400"/>
        <end position="415"/>
    </location>
</feature>
<evidence type="ECO:0000256" key="10">
    <source>
        <dbReference type="ARBA" id="ARBA00049244"/>
    </source>
</evidence>
<keyword evidence="4 11" id="KW-0235">DNA replication</keyword>
<evidence type="ECO:0000256" key="3">
    <source>
        <dbReference type="ARBA" id="ARBA00022695"/>
    </source>
</evidence>
<dbReference type="GO" id="GO:0003677">
    <property type="term" value="F:DNA binding"/>
    <property type="evidence" value="ECO:0007669"/>
    <property type="project" value="InterPro"/>
</dbReference>
<dbReference type="HOGENOM" id="CLU_006229_0_7_5"/>
<dbReference type="OrthoDB" id="9810148at2"/>
<dbReference type="EC" id="2.7.7.7" evidence="11"/>
<dbReference type="SUPFAM" id="SSF52540">
    <property type="entry name" value="P-loop containing nucleoside triphosphate hydrolases"/>
    <property type="match status" value="1"/>
</dbReference>
<dbReference type="FunFam" id="3.40.50.300:FF:000014">
    <property type="entry name" value="DNA polymerase III subunit gamma/tau"/>
    <property type="match status" value="1"/>
</dbReference>
<feature type="region of interest" description="Disordered" evidence="12">
    <location>
        <begin position="393"/>
        <end position="447"/>
    </location>
</feature>
<proteinExistence type="inferred from homology"/>
<keyword evidence="2 11" id="KW-0808">Transferase</keyword>
<evidence type="ECO:0000256" key="9">
    <source>
        <dbReference type="ARBA" id="ARBA00022932"/>
    </source>
</evidence>
<comment type="catalytic activity">
    <reaction evidence="10 11">
        <text>DNA(n) + a 2'-deoxyribonucleoside 5'-triphosphate = DNA(n+1) + diphosphate</text>
        <dbReference type="Rhea" id="RHEA:22508"/>
        <dbReference type="Rhea" id="RHEA-COMP:17339"/>
        <dbReference type="Rhea" id="RHEA-COMP:17340"/>
        <dbReference type="ChEBI" id="CHEBI:33019"/>
        <dbReference type="ChEBI" id="CHEBI:61560"/>
        <dbReference type="ChEBI" id="CHEBI:173112"/>
        <dbReference type="EC" id="2.7.7.7"/>
    </reaction>
</comment>
<keyword evidence="9 11" id="KW-0239">DNA-directed DNA polymerase</keyword>
<dbReference type="Pfam" id="PF12169">
    <property type="entry name" value="DNA_pol3_gamma3"/>
    <property type="match status" value="1"/>
</dbReference>
<dbReference type="PANTHER" id="PTHR11669:SF0">
    <property type="entry name" value="PROTEIN STICHEL-LIKE 2"/>
    <property type="match status" value="1"/>
</dbReference>
<dbReference type="Pfam" id="PF22608">
    <property type="entry name" value="DNAX_ATPase_lid"/>
    <property type="match status" value="1"/>
</dbReference>
<comment type="subunit">
    <text evidence="11">DNA polymerase III contains a core (composed of alpha, epsilon and theta chains) that associates with a tau subunit. This core dimerizes to form the POLIII' complex. PolIII' associates with the gamma complex (composed of gamma, delta, delta', psi and chi chains) and with the beta chain to form the complete DNA polymerase III complex.</text>
</comment>
<dbReference type="SMART" id="SM00382">
    <property type="entry name" value="AAA"/>
    <property type="match status" value="1"/>
</dbReference>
<comment type="similarity">
    <text evidence="1 11">Belongs to the DnaX/STICHEL family.</text>
</comment>
<dbReference type="eggNOG" id="COG2812">
    <property type="taxonomic scope" value="Bacteria"/>
</dbReference>